<dbReference type="InterPro" id="IPR011042">
    <property type="entry name" value="6-blade_b-propeller_TolB-like"/>
</dbReference>
<keyword evidence="2" id="KW-1185">Reference proteome</keyword>
<evidence type="ECO:0000313" key="2">
    <source>
        <dbReference type="Proteomes" id="UP001152300"/>
    </source>
</evidence>
<dbReference type="PANTHER" id="PTHR47064">
    <property type="entry name" value="PUTATIVE (AFU_ORTHOLOGUE AFUA_1G08990)-RELATED"/>
    <property type="match status" value="1"/>
</dbReference>
<reference evidence="1" key="1">
    <citation type="submission" date="2022-11" db="EMBL/GenBank/DDBJ databases">
        <title>Genome Resource of Sclerotinia nivalis Strain SnTB1, a Plant Pathogen Isolated from American Ginseng.</title>
        <authorList>
            <person name="Fan S."/>
        </authorList>
    </citation>
    <scope>NUCLEOTIDE SEQUENCE</scope>
    <source>
        <strain evidence="1">SnTB1</strain>
    </source>
</reference>
<sequence>MIDLNDDPPTVTAFETDPPVYQPTGGILHDNMIYWATQGNNVTLPGGLKQRPGVVRVDPKTLKAEWLINNFYGVFFGGLNDLKVDPMGDIWFTDSGKLTCRSHLIE</sequence>
<evidence type="ECO:0000313" key="1">
    <source>
        <dbReference type="EMBL" id="KAJ8064645.1"/>
    </source>
</evidence>
<dbReference type="InterPro" id="IPR052988">
    <property type="entry name" value="Oryzine_lactonohydrolase"/>
</dbReference>
<accession>A0A9X0AKY4</accession>
<dbReference type="PANTHER" id="PTHR47064:SF2">
    <property type="entry name" value="SMP-30_GLUCONOLACTONASE_LRE-LIKE REGION DOMAIN-CONTAINING PROTEIN-RELATED"/>
    <property type="match status" value="1"/>
</dbReference>
<dbReference type="Proteomes" id="UP001152300">
    <property type="component" value="Unassembled WGS sequence"/>
</dbReference>
<dbReference type="EMBL" id="JAPEIS010000007">
    <property type="protein sequence ID" value="KAJ8064645.1"/>
    <property type="molecule type" value="Genomic_DNA"/>
</dbReference>
<name>A0A9X0AKY4_9HELO</name>
<evidence type="ECO:0008006" key="3">
    <source>
        <dbReference type="Google" id="ProtNLM"/>
    </source>
</evidence>
<protein>
    <recommendedName>
        <fullName evidence="3">SMP-30/Gluconolactonase/LRE-like region domain-containing protein</fullName>
    </recommendedName>
</protein>
<dbReference type="SUPFAM" id="SSF63829">
    <property type="entry name" value="Calcium-dependent phosphotriesterase"/>
    <property type="match status" value="1"/>
</dbReference>
<dbReference type="OrthoDB" id="423498at2759"/>
<gene>
    <name evidence="1" type="ORF">OCU04_006968</name>
</gene>
<dbReference type="AlphaFoldDB" id="A0A9X0AKY4"/>
<organism evidence="1 2">
    <name type="scientific">Sclerotinia nivalis</name>
    <dbReference type="NCBI Taxonomy" id="352851"/>
    <lineage>
        <taxon>Eukaryota</taxon>
        <taxon>Fungi</taxon>
        <taxon>Dikarya</taxon>
        <taxon>Ascomycota</taxon>
        <taxon>Pezizomycotina</taxon>
        <taxon>Leotiomycetes</taxon>
        <taxon>Helotiales</taxon>
        <taxon>Sclerotiniaceae</taxon>
        <taxon>Sclerotinia</taxon>
    </lineage>
</organism>
<comment type="caution">
    <text evidence="1">The sequence shown here is derived from an EMBL/GenBank/DDBJ whole genome shotgun (WGS) entry which is preliminary data.</text>
</comment>
<proteinExistence type="predicted"/>
<dbReference type="Gene3D" id="2.120.10.30">
    <property type="entry name" value="TolB, C-terminal domain"/>
    <property type="match status" value="1"/>
</dbReference>